<dbReference type="InterPro" id="IPR002347">
    <property type="entry name" value="SDR_fam"/>
</dbReference>
<evidence type="ECO:0000256" key="2">
    <source>
        <dbReference type="ARBA" id="ARBA00022857"/>
    </source>
</evidence>
<dbReference type="OrthoDB" id="1393670at2759"/>
<dbReference type="GO" id="GO:0016614">
    <property type="term" value="F:oxidoreductase activity, acting on CH-OH group of donors"/>
    <property type="evidence" value="ECO:0007669"/>
    <property type="project" value="UniProtKB-ARBA"/>
</dbReference>
<dbReference type="CDD" id="cd05362">
    <property type="entry name" value="THN_reductase-like_SDR_c"/>
    <property type="match status" value="1"/>
</dbReference>
<dbReference type="EMBL" id="JAEPQZ010000018">
    <property type="protein sequence ID" value="KAG2171951.1"/>
    <property type="molecule type" value="Genomic_DNA"/>
</dbReference>
<evidence type="ECO:0000313" key="6">
    <source>
        <dbReference type="Proteomes" id="UP000654370"/>
    </source>
</evidence>
<evidence type="ECO:0000313" key="5">
    <source>
        <dbReference type="EMBL" id="KAG2171951.1"/>
    </source>
</evidence>
<keyword evidence="2" id="KW-0521">NADP</keyword>
<comment type="caution">
    <text evidence="5">The sequence shown here is derived from an EMBL/GenBank/DDBJ whole genome shotgun (WGS) entry which is preliminary data.</text>
</comment>
<keyword evidence="6" id="KW-1185">Reference proteome</keyword>
<dbReference type="Proteomes" id="UP000654370">
    <property type="component" value="Unassembled WGS sequence"/>
</dbReference>
<organism evidence="5 6">
    <name type="scientific">Mortierella isabellina</name>
    <name type="common">Filamentous fungus</name>
    <name type="synonym">Umbelopsis isabellina</name>
    <dbReference type="NCBI Taxonomy" id="91625"/>
    <lineage>
        <taxon>Eukaryota</taxon>
        <taxon>Fungi</taxon>
        <taxon>Fungi incertae sedis</taxon>
        <taxon>Mucoromycota</taxon>
        <taxon>Mucoromycotina</taxon>
        <taxon>Umbelopsidomycetes</taxon>
        <taxon>Umbelopsidales</taxon>
        <taxon>Umbelopsidaceae</taxon>
        <taxon>Umbelopsis</taxon>
    </lineage>
</organism>
<dbReference type="SMART" id="SM00822">
    <property type="entry name" value="PKS_KR"/>
    <property type="match status" value="1"/>
</dbReference>
<sequence>MSALPLTGKVALITGSSRSIGAAVAERLAADGANVVINYVNNASAAQEVADRINSKGAGQAKIIQADVSSVEAGKELVKNTLEAFQKIDILVPNAGVLENKTLEQITEEHFDTHFNVNVKGVLFLVQAAAPHMTAGGRVILFSTGVTSMSLVTPNYLVYAASKGAVEQMTRVLAKDLGQRQITVNTVSPGPTDTPLFRNGKTEDQIKFFANLSPQNRLGQCEDIASAVAFLSRADSQWVNGQNIRINGGMVV</sequence>
<name>A0A8H7U6U5_MORIS</name>
<comment type="similarity">
    <text evidence="1">Belongs to the short-chain dehydrogenases/reductases (SDR) family.</text>
</comment>
<accession>A0A8H7U6U5</accession>
<dbReference type="InterPro" id="IPR036291">
    <property type="entry name" value="NAD(P)-bd_dom_sf"/>
</dbReference>
<gene>
    <name evidence="5" type="ORF">INT43_001427</name>
</gene>
<dbReference type="Pfam" id="PF13561">
    <property type="entry name" value="adh_short_C2"/>
    <property type="match status" value="1"/>
</dbReference>
<reference evidence="5" key="1">
    <citation type="submission" date="2020-12" db="EMBL/GenBank/DDBJ databases">
        <title>Metabolic potential, ecology and presence of endohyphal bacteria is reflected in genomic diversity of Mucoromycotina.</title>
        <authorList>
            <person name="Muszewska A."/>
            <person name="Okrasinska A."/>
            <person name="Steczkiewicz K."/>
            <person name="Drgas O."/>
            <person name="Orlowska M."/>
            <person name="Perlinska-Lenart U."/>
            <person name="Aleksandrzak-Piekarczyk T."/>
            <person name="Szatraj K."/>
            <person name="Zielenkiewicz U."/>
            <person name="Pilsyk S."/>
            <person name="Malc E."/>
            <person name="Mieczkowski P."/>
            <person name="Kruszewska J.S."/>
            <person name="Biernat P."/>
            <person name="Pawlowska J."/>
        </authorList>
    </citation>
    <scope>NUCLEOTIDE SEQUENCE</scope>
    <source>
        <strain evidence="5">WA0000067209</strain>
    </source>
</reference>
<dbReference type="InterPro" id="IPR020904">
    <property type="entry name" value="Sc_DH/Rdtase_CS"/>
</dbReference>
<dbReference type="Gene3D" id="3.40.50.720">
    <property type="entry name" value="NAD(P)-binding Rossmann-like Domain"/>
    <property type="match status" value="1"/>
</dbReference>
<proteinExistence type="inferred from homology"/>
<dbReference type="InterPro" id="IPR057326">
    <property type="entry name" value="KR_dom"/>
</dbReference>
<dbReference type="SUPFAM" id="SSF51735">
    <property type="entry name" value="NAD(P)-binding Rossmann-fold domains"/>
    <property type="match status" value="1"/>
</dbReference>
<dbReference type="PANTHER" id="PTHR48107:SF7">
    <property type="entry name" value="RE15974P"/>
    <property type="match status" value="1"/>
</dbReference>
<evidence type="ECO:0000256" key="3">
    <source>
        <dbReference type="ARBA" id="ARBA00023002"/>
    </source>
</evidence>
<dbReference type="PROSITE" id="PS00061">
    <property type="entry name" value="ADH_SHORT"/>
    <property type="match status" value="1"/>
</dbReference>
<dbReference type="FunFam" id="3.40.50.720:FF:000374">
    <property type="entry name" value="3-oxoacyl-(Acyl-carrier-protein) reductase"/>
    <property type="match status" value="1"/>
</dbReference>
<dbReference type="AlphaFoldDB" id="A0A8H7U6U5"/>
<dbReference type="PRINTS" id="PR00080">
    <property type="entry name" value="SDRFAMILY"/>
</dbReference>
<dbReference type="PRINTS" id="PR00081">
    <property type="entry name" value="GDHRDH"/>
</dbReference>
<evidence type="ECO:0000259" key="4">
    <source>
        <dbReference type="SMART" id="SM00822"/>
    </source>
</evidence>
<feature type="domain" description="Ketoreductase" evidence="4">
    <location>
        <begin position="9"/>
        <end position="194"/>
    </location>
</feature>
<evidence type="ECO:0000256" key="1">
    <source>
        <dbReference type="ARBA" id="ARBA00006484"/>
    </source>
</evidence>
<keyword evidence="3" id="KW-0560">Oxidoreductase</keyword>
<protein>
    <recommendedName>
        <fullName evidence="4">Ketoreductase domain-containing protein</fullName>
    </recommendedName>
</protein>
<dbReference type="PANTHER" id="PTHR48107">
    <property type="entry name" value="NADPH-DEPENDENT ALDEHYDE REDUCTASE-LIKE PROTEIN, CHLOROPLASTIC-RELATED"/>
    <property type="match status" value="1"/>
</dbReference>